<dbReference type="Gene3D" id="2.102.10.10">
    <property type="entry name" value="Rieske [2Fe-2S] iron-sulphur domain"/>
    <property type="match status" value="1"/>
</dbReference>
<proteinExistence type="predicted"/>
<keyword evidence="3" id="KW-0408">Iron</keyword>
<reference evidence="9 10" key="1">
    <citation type="submission" date="2016-03" db="EMBL/GenBank/DDBJ databases">
        <title>Draft Genome Sequence of the Strain BR 10245 (Bradyrhizobium sp.) isolated from nodules of Centrolobium paraense.</title>
        <authorList>
            <person name="Simoes-Araujo J.L.Sr."/>
            <person name="Barauna A.C."/>
            <person name="Silva K."/>
            <person name="Zilli J.E."/>
        </authorList>
    </citation>
    <scope>NUCLEOTIDE SEQUENCE [LARGE SCALE GENOMIC DNA]</scope>
    <source>
        <strain evidence="9 10">BR 10245</strain>
    </source>
</reference>
<feature type="signal peptide" evidence="7">
    <location>
        <begin position="1"/>
        <end position="38"/>
    </location>
</feature>
<evidence type="ECO:0000256" key="3">
    <source>
        <dbReference type="ARBA" id="ARBA00023004"/>
    </source>
</evidence>
<name>A0A176Z362_9BRAD</name>
<comment type="cofactor">
    <cofactor evidence="6">
        <name>[2Fe-2S] cluster</name>
        <dbReference type="ChEBI" id="CHEBI:190135"/>
    </cofactor>
</comment>
<keyword evidence="7" id="KW-0732">Signal</keyword>
<dbReference type="GO" id="GO:0046872">
    <property type="term" value="F:metal ion binding"/>
    <property type="evidence" value="ECO:0007669"/>
    <property type="project" value="UniProtKB-KW"/>
</dbReference>
<dbReference type="EMBL" id="LUUB01000033">
    <property type="protein sequence ID" value="OAF13834.1"/>
    <property type="molecule type" value="Genomic_DNA"/>
</dbReference>
<dbReference type="GO" id="GO:0016020">
    <property type="term" value="C:membrane"/>
    <property type="evidence" value="ECO:0007669"/>
    <property type="project" value="InterPro"/>
</dbReference>
<dbReference type="InterPro" id="IPR036922">
    <property type="entry name" value="Rieske_2Fe-2S_sf"/>
</dbReference>
<keyword evidence="5" id="KW-1015">Disulfide bond</keyword>
<protein>
    <recommendedName>
        <fullName evidence="8">Rieske domain-containing protein</fullName>
    </recommendedName>
</protein>
<dbReference type="InterPro" id="IPR017941">
    <property type="entry name" value="Rieske_2Fe-2S"/>
</dbReference>
<dbReference type="CDD" id="cd03467">
    <property type="entry name" value="Rieske"/>
    <property type="match status" value="1"/>
</dbReference>
<keyword evidence="1" id="KW-0001">2Fe-2S</keyword>
<dbReference type="Proteomes" id="UP000076959">
    <property type="component" value="Unassembled WGS sequence"/>
</dbReference>
<evidence type="ECO:0000256" key="5">
    <source>
        <dbReference type="ARBA" id="ARBA00023157"/>
    </source>
</evidence>
<sequence length="197" mass="21003">MEDGHMRCDDWLHCRCYKRRTILGLAVAPLLLAGPLRAAEEGEAAKPLAPDDRFAFLTGPKKGQVVRAEDLALGGPQVQAYPMAPDGTVRSDNRLNLVILARFDPAALTDETRARAADGVVAYSAICTHQGCPVNMWSKERNAFVCSCHASIFDPRNAAEVIDGPAPRPLAALGLKLKDGVVTVASTFSGHVGVTQG</sequence>
<evidence type="ECO:0000259" key="8">
    <source>
        <dbReference type="PROSITE" id="PS51296"/>
    </source>
</evidence>
<keyword evidence="2" id="KW-0479">Metal-binding</keyword>
<dbReference type="STRING" id="1505087.AYJ54_43165"/>
<comment type="caution">
    <text evidence="9">The sequence shown here is derived from an EMBL/GenBank/DDBJ whole genome shotgun (WGS) entry which is preliminary data.</text>
</comment>
<dbReference type="PANTHER" id="PTHR10134">
    <property type="entry name" value="CYTOCHROME B-C1 COMPLEX SUBUNIT RIESKE, MITOCHONDRIAL"/>
    <property type="match status" value="1"/>
</dbReference>
<evidence type="ECO:0000256" key="2">
    <source>
        <dbReference type="ARBA" id="ARBA00022723"/>
    </source>
</evidence>
<evidence type="ECO:0000313" key="9">
    <source>
        <dbReference type="EMBL" id="OAF13834.1"/>
    </source>
</evidence>
<dbReference type="InterPro" id="IPR005805">
    <property type="entry name" value="Rieske_Fe-S_prot_C"/>
</dbReference>
<dbReference type="GO" id="GO:0051537">
    <property type="term" value="F:2 iron, 2 sulfur cluster binding"/>
    <property type="evidence" value="ECO:0007669"/>
    <property type="project" value="UniProtKB-KW"/>
</dbReference>
<evidence type="ECO:0000256" key="6">
    <source>
        <dbReference type="ARBA" id="ARBA00034078"/>
    </source>
</evidence>
<feature type="chain" id="PRO_5008055375" description="Rieske domain-containing protein" evidence="7">
    <location>
        <begin position="39"/>
        <end position="197"/>
    </location>
</feature>
<evidence type="ECO:0000256" key="7">
    <source>
        <dbReference type="SAM" id="SignalP"/>
    </source>
</evidence>
<feature type="domain" description="Rieske" evidence="8">
    <location>
        <begin position="95"/>
        <end position="184"/>
    </location>
</feature>
<dbReference type="InterPro" id="IPR014349">
    <property type="entry name" value="Rieske_Fe-S_prot"/>
</dbReference>
<keyword evidence="4" id="KW-0411">Iron-sulfur</keyword>
<dbReference type="AlphaFoldDB" id="A0A176Z362"/>
<evidence type="ECO:0000313" key="10">
    <source>
        <dbReference type="Proteomes" id="UP000076959"/>
    </source>
</evidence>
<dbReference type="PRINTS" id="PR00162">
    <property type="entry name" value="RIESKE"/>
</dbReference>
<dbReference type="PROSITE" id="PS51296">
    <property type="entry name" value="RIESKE"/>
    <property type="match status" value="1"/>
</dbReference>
<accession>A0A176Z362</accession>
<gene>
    <name evidence="9" type="ORF">AYJ54_43165</name>
</gene>
<evidence type="ECO:0000256" key="1">
    <source>
        <dbReference type="ARBA" id="ARBA00022714"/>
    </source>
</evidence>
<evidence type="ECO:0000256" key="4">
    <source>
        <dbReference type="ARBA" id="ARBA00023014"/>
    </source>
</evidence>
<dbReference type="SUPFAM" id="SSF50022">
    <property type="entry name" value="ISP domain"/>
    <property type="match status" value="1"/>
</dbReference>
<organism evidence="9 10">
    <name type="scientific">Bradyrhizobium centrolobii</name>
    <dbReference type="NCBI Taxonomy" id="1505087"/>
    <lineage>
        <taxon>Bacteria</taxon>
        <taxon>Pseudomonadati</taxon>
        <taxon>Pseudomonadota</taxon>
        <taxon>Alphaproteobacteria</taxon>
        <taxon>Hyphomicrobiales</taxon>
        <taxon>Nitrobacteraceae</taxon>
        <taxon>Bradyrhizobium</taxon>
    </lineage>
</organism>
<dbReference type="Pfam" id="PF00355">
    <property type="entry name" value="Rieske"/>
    <property type="match status" value="1"/>
</dbReference>
<keyword evidence="10" id="KW-1185">Reference proteome</keyword>